<keyword evidence="2" id="KW-1185">Reference proteome</keyword>
<proteinExistence type="predicted"/>
<accession>A0A8J3IJA5</accession>
<evidence type="ECO:0008006" key="3">
    <source>
        <dbReference type="Google" id="ProtNLM"/>
    </source>
</evidence>
<evidence type="ECO:0000313" key="1">
    <source>
        <dbReference type="EMBL" id="GHO92449.1"/>
    </source>
</evidence>
<protein>
    <recommendedName>
        <fullName evidence="3">KOW domain-containing protein</fullName>
    </recommendedName>
</protein>
<comment type="caution">
    <text evidence="1">The sequence shown here is derived from an EMBL/GenBank/DDBJ whole genome shotgun (WGS) entry which is preliminary data.</text>
</comment>
<reference evidence="1" key="1">
    <citation type="submission" date="2020-10" db="EMBL/GenBank/DDBJ databases">
        <title>Taxonomic study of unclassified bacteria belonging to the class Ktedonobacteria.</title>
        <authorList>
            <person name="Yabe S."/>
            <person name="Wang C.M."/>
            <person name="Zheng Y."/>
            <person name="Sakai Y."/>
            <person name="Cavaletti L."/>
            <person name="Monciardini P."/>
            <person name="Donadio S."/>
        </authorList>
    </citation>
    <scope>NUCLEOTIDE SEQUENCE</scope>
    <source>
        <strain evidence="1">ID150040</strain>
    </source>
</reference>
<organism evidence="1 2">
    <name type="scientific">Reticulibacter mediterranei</name>
    <dbReference type="NCBI Taxonomy" id="2778369"/>
    <lineage>
        <taxon>Bacteria</taxon>
        <taxon>Bacillati</taxon>
        <taxon>Chloroflexota</taxon>
        <taxon>Ktedonobacteria</taxon>
        <taxon>Ktedonobacterales</taxon>
        <taxon>Reticulibacteraceae</taxon>
        <taxon>Reticulibacter</taxon>
    </lineage>
</organism>
<gene>
    <name evidence="1" type="ORF">KSF_024970</name>
</gene>
<dbReference type="AlphaFoldDB" id="A0A8J3IJA5"/>
<sequence>MTGPLGWSVLGQTLVRRERWPGGHRKCVPLVYPGQDVLPDQPVLRIEQQEKVAEAALVEQRLSSPVAGKIDIKAVRDGLNATGEGETIPAGLRGHVVDITRRGGVVIESQAAVIKGAIGAGNQVAGILTMWQPGNSSPGTQAIPPGAILVVPGPLSLTMLRLAISSGIAGLVASSIELRDLEGFLQTDLVQLLDSENIEQTQAHLPPMTLLITEGLGSIAMPARITNLLSQHQGSVVLLSGVTSLRQHIQPDLVISLSTKEVQQNWHPVKSEMTLVPGAQVRVCGGEHEGAVGTIDHLFTYQQIFSSGVRARAARIKLEDEKLLVLPLSLIERIG</sequence>
<dbReference type="RefSeq" id="WP_220203281.1">
    <property type="nucleotide sequence ID" value="NZ_BNJK01000001.1"/>
</dbReference>
<name>A0A8J3IJA5_9CHLR</name>
<dbReference type="Proteomes" id="UP000597444">
    <property type="component" value="Unassembled WGS sequence"/>
</dbReference>
<evidence type="ECO:0000313" key="2">
    <source>
        <dbReference type="Proteomes" id="UP000597444"/>
    </source>
</evidence>
<dbReference type="EMBL" id="BNJK01000001">
    <property type="protein sequence ID" value="GHO92449.1"/>
    <property type="molecule type" value="Genomic_DNA"/>
</dbReference>